<accession>A0A644U833</accession>
<comment type="caution">
    <text evidence="3">The sequence shown here is derived from an EMBL/GenBank/DDBJ whole genome shotgun (WGS) entry which is preliminary data.</text>
</comment>
<dbReference type="Pfam" id="PF00149">
    <property type="entry name" value="Metallophos"/>
    <property type="match status" value="1"/>
</dbReference>
<dbReference type="PANTHER" id="PTHR45867:SF3">
    <property type="entry name" value="ACID PHOSPHATASE TYPE 7"/>
    <property type="match status" value="1"/>
</dbReference>
<dbReference type="InterPro" id="IPR008963">
    <property type="entry name" value="Purple_acid_Pase-like_N"/>
</dbReference>
<dbReference type="SUPFAM" id="SSF56300">
    <property type="entry name" value="Metallo-dependent phosphatases"/>
    <property type="match status" value="1"/>
</dbReference>
<dbReference type="GO" id="GO:0046872">
    <property type="term" value="F:metal ion binding"/>
    <property type="evidence" value="ECO:0007669"/>
    <property type="project" value="InterPro"/>
</dbReference>
<dbReference type="InterPro" id="IPR029052">
    <property type="entry name" value="Metallo-depent_PP-like"/>
</dbReference>
<dbReference type="PROSITE" id="PS50853">
    <property type="entry name" value="FN3"/>
    <property type="match status" value="1"/>
</dbReference>
<dbReference type="Gene3D" id="2.60.40.380">
    <property type="entry name" value="Purple acid phosphatase-like, N-terminal"/>
    <property type="match status" value="1"/>
</dbReference>
<dbReference type="EMBL" id="VSSQ01000085">
    <property type="protein sequence ID" value="MPL75043.1"/>
    <property type="molecule type" value="Genomic_DNA"/>
</dbReference>
<dbReference type="InterPro" id="IPR004843">
    <property type="entry name" value="Calcineurin-like_PHP"/>
</dbReference>
<reference evidence="3" key="1">
    <citation type="submission" date="2019-08" db="EMBL/GenBank/DDBJ databases">
        <authorList>
            <person name="Kucharzyk K."/>
            <person name="Murdoch R.W."/>
            <person name="Higgins S."/>
            <person name="Loffler F."/>
        </authorList>
    </citation>
    <scope>NUCLEOTIDE SEQUENCE</scope>
</reference>
<dbReference type="AlphaFoldDB" id="A0A644U833"/>
<dbReference type="SUPFAM" id="SSF49363">
    <property type="entry name" value="Purple acid phosphatase, N-terminal domain"/>
    <property type="match status" value="1"/>
</dbReference>
<evidence type="ECO:0000313" key="3">
    <source>
        <dbReference type="EMBL" id="MPL75043.1"/>
    </source>
</evidence>
<organism evidence="3">
    <name type="scientific">bioreactor metagenome</name>
    <dbReference type="NCBI Taxonomy" id="1076179"/>
    <lineage>
        <taxon>unclassified sequences</taxon>
        <taxon>metagenomes</taxon>
        <taxon>ecological metagenomes</taxon>
    </lineage>
</organism>
<dbReference type="Gene3D" id="3.60.21.10">
    <property type="match status" value="1"/>
</dbReference>
<keyword evidence="1" id="KW-0732">Signal</keyword>
<feature type="domain" description="Fibronectin type-III" evidence="2">
    <location>
        <begin position="34"/>
        <end position="132"/>
    </location>
</feature>
<dbReference type="PANTHER" id="PTHR45867">
    <property type="entry name" value="PURPLE ACID PHOSPHATASE"/>
    <property type="match status" value="1"/>
</dbReference>
<dbReference type="CDD" id="cd00063">
    <property type="entry name" value="FN3"/>
    <property type="match status" value="1"/>
</dbReference>
<dbReference type="Pfam" id="PF16656">
    <property type="entry name" value="Pur_ac_phosph_N"/>
    <property type="match status" value="1"/>
</dbReference>
<proteinExistence type="predicted"/>
<dbReference type="InterPro" id="IPR015914">
    <property type="entry name" value="PAPs_N"/>
</dbReference>
<dbReference type="GO" id="GO:0003993">
    <property type="term" value="F:acid phosphatase activity"/>
    <property type="evidence" value="ECO:0007669"/>
    <property type="project" value="InterPro"/>
</dbReference>
<protein>
    <recommendedName>
        <fullName evidence="2">Fibronectin type-III domain-containing protein</fullName>
    </recommendedName>
</protein>
<sequence>MQSFQRSSKLIFAAFVLVGSLIAFLLSPTQASADPDHVTLTWTGDVRTTQTVTWRTGFTIKPGRVEYREANSLFPQGGDQMTAEVQGLATNVGNMSIHSVTLTGLKPGTRYLYRVGDGTSWSEQYQFTTAADYGQSFKFLVFGDSQSINYLAWRTTLHTAYMANQDVAFFINVGDLVDVGQDYKEWNAWLGASKGVIDTIPVVPVVGNHETYTPNRTYSMPKFFTVQLKVPNNGPEGLTGQVYSFDYGNIHFSVLDSQAGEERGFVPDMLELQKAWLEKDLKATDKMWKVILIHRPLYHNRPKDSDGDLREAFLPLIDKYQVDVVFSGHDHVYGRSYPLRGGVIDKLNGTIYVTAGRSGTKTYQRAMAKDHNEVFYNPVDESNYLTVEVSGSTMTVKVFQRSGFLLDEWSLEK</sequence>
<evidence type="ECO:0000256" key="1">
    <source>
        <dbReference type="ARBA" id="ARBA00022729"/>
    </source>
</evidence>
<dbReference type="InterPro" id="IPR003961">
    <property type="entry name" value="FN3_dom"/>
</dbReference>
<name>A0A644U833_9ZZZZ</name>
<evidence type="ECO:0000259" key="2">
    <source>
        <dbReference type="PROSITE" id="PS50853"/>
    </source>
</evidence>
<gene>
    <name evidence="3" type="ORF">SDC9_20862</name>
</gene>